<dbReference type="KEGG" id="mhu:Mhun_1659"/>
<organism evidence="1 2">
    <name type="scientific">Methanospirillum hungatei JF-1 (strain ATCC 27890 / DSM 864 / NBRC 100397 / JF-1)</name>
    <dbReference type="NCBI Taxonomy" id="323259"/>
    <lineage>
        <taxon>Archaea</taxon>
        <taxon>Methanobacteriati</taxon>
        <taxon>Methanobacteriota</taxon>
        <taxon>Stenosarchaea group</taxon>
        <taxon>Methanomicrobia</taxon>
        <taxon>Methanomicrobiales</taxon>
        <taxon>Methanospirillaceae</taxon>
        <taxon>Methanospirillum</taxon>
    </lineage>
</organism>
<dbReference type="AlphaFoldDB" id="Q2FL10"/>
<dbReference type="GO" id="GO:0008270">
    <property type="term" value="F:zinc ion binding"/>
    <property type="evidence" value="ECO:0007669"/>
    <property type="project" value="InterPro"/>
</dbReference>
<dbReference type="HOGENOM" id="CLU_856886_0_0_2"/>
<evidence type="ECO:0000313" key="1">
    <source>
        <dbReference type="EMBL" id="ABD41390.1"/>
    </source>
</evidence>
<keyword evidence="2" id="KW-1185">Reference proteome</keyword>
<reference evidence="2" key="1">
    <citation type="journal article" date="2016" name="Stand. Genomic Sci.">
        <title>Complete genome sequence of Methanospirillum hungatei type strain JF1.</title>
        <authorList>
            <person name="Gunsalus R.P."/>
            <person name="Cook L.E."/>
            <person name="Crable B."/>
            <person name="Rohlin L."/>
            <person name="McDonald E."/>
            <person name="Mouttaki H."/>
            <person name="Sieber J.R."/>
            <person name="Poweleit N."/>
            <person name="Zhou H."/>
            <person name="Lapidus A.L."/>
            <person name="Daligault H.E."/>
            <person name="Land M."/>
            <person name="Gilna P."/>
            <person name="Ivanova N."/>
            <person name="Kyrpides N."/>
            <person name="Culley D.E."/>
            <person name="McInerney M.J."/>
        </authorList>
    </citation>
    <scope>NUCLEOTIDE SEQUENCE [LARGE SCALE GENOMIC DNA]</scope>
    <source>
        <strain evidence="2">ATCC 27890 / DSM 864 / NBRC 100397 / JF-1</strain>
    </source>
</reference>
<sequence length="324" mass="35988">MSKTTTSVPHGSGIPRQMQREDLLYVMVPAGEKGPTYKGWNLVSQGRRSDDPILAVHLQHGGNYGYYPAPGSDILSLDVDDRGTFHAAGGKDLVRETFRYSAWPDWHKYRAIVSCPDIPAHFRGHKLSIRNVLDHTIVELFFPAGMEKTGGQCIGPGSLHPNGNRYEIYDPDASIMTVRWSEIENIARIISPALADSIPEPESHAPVQSRGKTITERYGLSVMDNLPRDARIAGSEIRGVHPVHGSTSPGGNVAMNPYKGVVYCFRCAAGYDAAGWDAICRGIMSCGGTYDSDVMRRHLEVLDREKPEVRFLERIAWKRSRRRS</sequence>
<evidence type="ECO:0000313" key="2">
    <source>
        <dbReference type="Proteomes" id="UP000001941"/>
    </source>
</evidence>
<dbReference type="GO" id="GO:0003677">
    <property type="term" value="F:DNA binding"/>
    <property type="evidence" value="ECO:0007669"/>
    <property type="project" value="InterPro"/>
</dbReference>
<proteinExistence type="predicted"/>
<gene>
    <name evidence="1" type="ordered locus">Mhun_1659</name>
</gene>
<dbReference type="Gene3D" id="3.90.580.10">
    <property type="entry name" value="Zinc finger, CHC2-type domain"/>
    <property type="match status" value="1"/>
</dbReference>
<protein>
    <submittedName>
        <fullName evidence="1">Uncharacterized protein</fullName>
    </submittedName>
</protein>
<dbReference type="RefSeq" id="WP_011448655.1">
    <property type="nucleotide sequence ID" value="NC_007796.1"/>
</dbReference>
<dbReference type="STRING" id="323259.Mhun_1659"/>
<name>Q2FL10_METHJ</name>
<dbReference type="InterPro" id="IPR036977">
    <property type="entry name" value="DNA_primase_Znf_CHC2"/>
</dbReference>
<accession>Q2FL10</accession>
<dbReference type="GO" id="GO:0006260">
    <property type="term" value="P:DNA replication"/>
    <property type="evidence" value="ECO:0007669"/>
    <property type="project" value="InterPro"/>
</dbReference>
<dbReference type="GeneID" id="3924817"/>
<dbReference type="EnsemblBacteria" id="ABD41390">
    <property type="protein sequence ID" value="ABD41390"/>
    <property type="gene ID" value="Mhun_1659"/>
</dbReference>
<dbReference type="EMBL" id="CP000254">
    <property type="protein sequence ID" value="ABD41390.1"/>
    <property type="molecule type" value="Genomic_DNA"/>
</dbReference>
<dbReference type="Proteomes" id="UP000001941">
    <property type="component" value="Chromosome"/>
</dbReference>
<dbReference type="OrthoDB" id="110923at2157"/>
<dbReference type="InParanoid" id="Q2FL10"/>